<dbReference type="CDD" id="cd00093">
    <property type="entry name" value="HTH_XRE"/>
    <property type="match status" value="1"/>
</dbReference>
<dbReference type="Proteomes" id="UP000255295">
    <property type="component" value="Unassembled WGS sequence"/>
</dbReference>
<dbReference type="GO" id="GO:0003677">
    <property type="term" value="F:DNA binding"/>
    <property type="evidence" value="ECO:0007669"/>
    <property type="project" value="InterPro"/>
</dbReference>
<reference evidence="2 4" key="1">
    <citation type="submission" date="2017-03" db="EMBL/GenBank/DDBJ databases">
        <title>The whole genome sequencing and assembly of Lysinibacillus sphaericus DSM 28T strain.</title>
        <authorList>
            <person name="Lee Y.-J."/>
            <person name="Yi H."/>
            <person name="Bahn Y.-S."/>
            <person name="Kim J.F."/>
            <person name="Lee D.-W."/>
        </authorList>
    </citation>
    <scope>NUCLEOTIDE SEQUENCE [LARGE SCALE GENOMIC DNA]</scope>
    <source>
        <strain evidence="2 4">DSM 28</strain>
    </source>
</reference>
<evidence type="ECO:0000313" key="5">
    <source>
        <dbReference type="Proteomes" id="UP000255295"/>
    </source>
</evidence>
<dbReference type="AlphaFoldDB" id="A0A2S0K0R0"/>
<sequence length="680" mass="79895">MINKNDYDNVAFNQLEMLRNEINRTTMNRKLVNKIDNYYVLCIYEQQKIASNDQATKEITLTKNVMSNSFVIWDRTYKESEQLFMNLRISSRNRVITEIAKNIVSFLLQKYEDQLNETQKRTSMHNNGLHYERYIHRMEQMIKANTFLGEDNAWEEFCSWFQVYLTEWVLEELESTLGSEKVHQLSSQELNNLFYQQITKNLASNASFISKYTNIVNHYMAQWFHTIIALMKLTDLNAQEIASMLQIANSSNEDTLPHSKNLIFSLGVEQHLHVMNNAPYQYVREALYKNSFQSIYTTPWPTTPLVKGHVEGLIQLRPFQYNDGPIDTHTMIEQAQNLAQSLTDLDVDMFDALCSIFLSKARYVEDIIEIHFNDLLRIRGLKPKLGGEGRRGGYEQQQKDKVLQSLTKIQSLWLELNKATIYEKGKPVQTQLQGRTFLFVDENRNEYNIAHIDNQKTFTVTVDKIFTKYLYGSGRQIALLPIQTLHYNPYSQKWEKRLARYLSWRWRTQARKGDFLQPNKIRTLLEAIGENINERTPSRTRDRLEKALDQLLEDGVLAAWHYHKWDESIANHKGWVRLWLDATILVEPPELIKEQYRSIEKTKNTTHSISYIQDSVQHKDKGATIGNQLRAIRKQFNLSLLQVSEELEISPSYISNIERGIKTPSVKIQNNIKRWLQKFH</sequence>
<protein>
    <submittedName>
        <fullName evidence="2 3">Transcriptional regulator</fullName>
    </submittedName>
</protein>
<dbReference type="Proteomes" id="UP000238825">
    <property type="component" value="Chromosome"/>
</dbReference>
<accession>A0A2S0K0R0</accession>
<dbReference type="EMBL" id="CP019980">
    <property type="protein sequence ID" value="AVK96947.1"/>
    <property type="molecule type" value="Genomic_DNA"/>
</dbReference>
<dbReference type="InterPro" id="IPR001387">
    <property type="entry name" value="Cro/C1-type_HTH"/>
</dbReference>
<evidence type="ECO:0000313" key="4">
    <source>
        <dbReference type="Proteomes" id="UP000238825"/>
    </source>
</evidence>
<evidence type="ECO:0000259" key="1">
    <source>
        <dbReference type="PROSITE" id="PS50943"/>
    </source>
</evidence>
<dbReference type="PROSITE" id="PS50943">
    <property type="entry name" value="HTH_CROC1"/>
    <property type="match status" value="1"/>
</dbReference>
<name>A0A2S0K0R0_LYSSH</name>
<evidence type="ECO:0000313" key="3">
    <source>
        <dbReference type="EMBL" id="SUV17209.1"/>
    </source>
</evidence>
<dbReference type="GeneID" id="48276936"/>
<feature type="domain" description="HTH cro/C1-type" evidence="1">
    <location>
        <begin position="629"/>
        <end position="667"/>
    </location>
</feature>
<organism evidence="2 4">
    <name type="scientific">Lysinibacillus sphaericus</name>
    <name type="common">Bacillus sphaericus</name>
    <dbReference type="NCBI Taxonomy" id="1421"/>
    <lineage>
        <taxon>Bacteria</taxon>
        <taxon>Bacillati</taxon>
        <taxon>Bacillota</taxon>
        <taxon>Bacilli</taxon>
        <taxon>Bacillales</taxon>
        <taxon>Bacillaceae</taxon>
        <taxon>Lysinibacillus</taxon>
    </lineage>
</organism>
<evidence type="ECO:0000313" key="2">
    <source>
        <dbReference type="EMBL" id="AVK96947.1"/>
    </source>
</evidence>
<dbReference type="EMBL" id="UFSZ01000001">
    <property type="protein sequence ID" value="SUV17209.1"/>
    <property type="molecule type" value="Genomic_DNA"/>
</dbReference>
<dbReference type="Pfam" id="PF01381">
    <property type="entry name" value="HTH_3"/>
    <property type="match status" value="1"/>
</dbReference>
<dbReference type="InterPro" id="IPR010982">
    <property type="entry name" value="Lambda_DNA-bd_dom_sf"/>
</dbReference>
<reference evidence="3 5" key="2">
    <citation type="submission" date="2018-06" db="EMBL/GenBank/DDBJ databases">
        <authorList>
            <consortium name="Pathogen Informatics"/>
            <person name="Doyle S."/>
        </authorList>
    </citation>
    <scope>NUCLEOTIDE SEQUENCE [LARGE SCALE GENOMIC DNA]</scope>
    <source>
        <strain evidence="3 5">NCTC10338</strain>
    </source>
</reference>
<gene>
    <name evidence="2" type="ORF">LS41612_12075</name>
    <name evidence="3" type="ORF">NCTC10338_02301</name>
</gene>
<proteinExistence type="predicted"/>
<dbReference type="SUPFAM" id="SSF47413">
    <property type="entry name" value="lambda repressor-like DNA-binding domains"/>
    <property type="match status" value="1"/>
</dbReference>
<dbReference type="RefSeq" id="WP_024361703.1">
    <property type="nucleotide sequence ID" value="NZ_BJNS01000010.1"/>
</dbReference>
<dbReference type="Gene3D" id="1.10.260.40">
    <property type="entry name" value="lambda repressor-like DNA-binding domains"/>
    <property type="match status" value="1"/>
</dbReference>